<dbReference type="InterPro" id="IPR052433">
    <property type="entry name" value="X-Pro_dipept-like"/>
</dbReference>
<dbReference type="InterPro" id="IPR029149">
    <property type="entry name" value="Creatin/AminoP/Spt16_N"/>
</dbReference>
<accession>A0A4R3IDT6</accession>
<dbReference type="Pfam" id="PF05195">
    <property type="entry name" value="AMP_N"/>
    <property type="match status" value="1"/>
</dbReference>
<feature type="domain" description="Aminopeptidase P N-terminal" evidence="14">
    <location>
        <begin position="4"/>
        <end position="138"/>
    </location>
</feature>
<dbReference type="Gene3D" id="3.90.230.10">
    <property type="entry name" value="Creatinase/methionine aminopeptidase superfamily"/>
    <property type="match status" value="1"/>
</dbReference>
<reference evidence="15 16" key="1">
    <citation type="submission" date="2019-03" db="EMBL/GenBank/DDBJ databases">
        <title>Genomic Encyclopedia of Archaeal and Bacterial Type Strains, Phase II (KMG-II): from individual species to whole genera.</title>
        <authorList>
            <person name="Goeker M."/>
        </authorList>
    </citation>
    <scope>NUCLEOTIDE SEQUENCE [LARGE SCALE GENOMIC DNA]</scope>
    <source>
        <strain evidence="15 16">DSM 15388</strain>
    </source>
</reference>
<evidence type="ECO:0000259" key="14">
    <source>
        <dbReference type="SMART" id="SM01011"/>
    </source>
</evidence>
<evidence type="ECO:0000256" key="11">
    <source>
        <dbReference type="ARBA" id="ARBA00075356"/>
    </source>
</evidence>
<comment type="catalytic activity">
    <reaction evidence="1">
        <text>Release of any N-terminal amino acid, including proline, that is linked to proline, even from a dipeptide or tripeptide.</text>
        <dbReference type="EC" id="3.4.11.9"/>
    </reaction>
</comment>
<keyword evidence="16" id="KW-1185">Reference proteome</keyword>
<evidence type="ECO:0000256" key="12">
    <source>
        <dbReference type="ARBA" id="ARBA00081411"/>
    </source>
</evidence>
<keyword evidence="6 13" id="KW-0479">Metal-binding</keyword>
<dbReference type="SMART" id="SM01011">
    <property type="entry name" value="AMP_N"/>
    <property type="match status" value="1"/>
</dbReference>
<dbReference type="EMBL" id="SLZR01000001">
    <property type="protein sequence ID" value="TCS43738.1"/>
    <property type="molecule type" value="Genomic_DNA"/>
</dbReference>
<dbReference type="GO" id="GO:0070006">
    <property type="term" value="F:metalloaminopeptidase activity"/>
    <property type="evidence" value="ECO:0007669"/>
    <property type="project" value="InterPro"/>
</dbReference>
<name>A0A4R3IDT6_9GAMM</name>
<evidence type="ECO:0000256" key="5">
    <source>
        <dbReference type="ARBA" id="ARBA00022670"/>
    </source>
</evidence>
<dbReference type="SUPFAM" id="SSF53092">
    <property type="entry name" value="Creatinase/prolidase N-terminal domain"/>
    <property type="match status" value="1"/>
</dbReference>
<evidence type="ECO:0000256" key="4">
    <source>
        <dbReference type="ARBA" id="ARBA00012574"/>
    </source>
</evidence>
<dbReference type="FunFam" id="3.90.230.10:FF:000002">
    <property type="entry name" value="Xaa-Pro aminopeptidase 3"/>
    <property type="match status" value="1"/>
</dbReference>
<sequence length="445" mass="50163">MKTISKNEFRERRIHLMERMDEGSIAIIPSSTEVIRNNDVHYPFRQNSDFMYLTGFDEPDALCVLMPGREQAEYVLFVRDKDKEREIWDGYRAGPDGAVEEFGADDAFPVDDIDDILPGLMEGKSRVYAHMGVDPGFDHQLMAWVNQIRSKVRQGSVPPEEFSDIAHILHDMRLKKSRQEIAIMADAAQLSAKAHTRAMQICKPGMYEYQLQAEIEHTCMMEGSLRPAYSAIVGGGKNACVLHYVENNQKLNDGDLVLIDAGCELQYYASDITRTFPVNGRFTAPQRAIYDLVLKSQYAAIAAVKDGAHWNEPHEVTVRVLTEGLVELGLLKGDVDQLIEDESYKEFYMHRTGHWIGMDVHDVGDYKVGGQWRVLESGMVLTIEPGLYISPDNDQVDPKWRGIGVRIEDDVVVTKTGCEVLTKDVVKEAADIEALMTGEVQQALF</sequence>
<dbReference type="InterPro" id="IPR000994">
    <property type="entry name" value="Pept_M24"/>
</dbReference>
<dbReference type="CDD" id="cd01087">
    <property type="entry name" value="Prolidase"/>
    <property type="match status" value="1"/>
</dbReference>
<keyword evidence="7" id="KW-0378">Hydrolase</keyword>
<dbReference type="InterPro" id="IPR036005">
    <property type="entry name" value="Creatinase/aminopeptidase-like"/>
</dbReference>
<evidence type="ECO:0000256" key="13">
    <source>
        <dbReference type="RuleBase" id="RU000590"/>
    </source>
</evidence>
<keyword evidence="8" id="KW-0482">Metalloprotease</keyword>
<keyword evidence="9" id="KW-0464">Manganese</keyword>
<dbReference type="RefSeq" id="WP_132698740.1">
    <property type="nucleotide sequence ID" value="NZ_SLZR01000001.1"/>
</dbReference>
<evidence type="ECO:0000256" key="10">
    <source>
        <dbReference type="ARBA" id="ARBA00069363"/>
    </source>
</evidence>
<evidence type="ECO:0000256" key="6">
    <source>
        <dbReference type="ARBA" id="ARBA00022723"/>
    </source>
</evidence>
<keyword evidence="15" id="KW-0031">Aminopeptidase</keyword>
<evidence type="ECO:0000256" key="7">
    <source>
        <dbReference type="ARBA" id="ARBA00022801"/>
    </source>
</evidence>
<dbReference type="AlphaFoldDB" id="A0A4R3IDT6"/>
<evidence type="ECO:0000256" key="9">
    <source>
        <dbReference type="ARBA" id="ARBA00023211"/>
    </source>
</evidence>
<dbReference type="OrthoDB" id="9806388at2"/>
<evidence type="ECO:0000256" key="2">
    <source>
        <dbReference type="ARBA" id="ARBA00001936"/>
    </source>
</evidence>
<dbReference type="NCBIfam" id="NF008131">
    <property type="entry name" value="PRK10879.1"/>
    <property type="match status" value="1"/>
</dbReference>
<proteinExistence type="inferred from homology"/>
<evidence type="ECO:0000313" key="15">
    <source>
        <dbReference type="EMBL" id="TCS43738.1"/>
    </source>
</evidence>
<dbReference type="GO" id="GO:0006508">
    <property type="term" value="P:proteolysis"/>
    <property type="evidence" value="ECO:0007669"/>
    <property type="project" value="UniProtKB-KW"/>
</dbReference>
<comment type="similarity">
    <text evidence="3 13">Belongs to the peptidase M24B family.</text>
</comment>
<protein>
    <recommendedName>
        <fullName evidence="10">Xaa-Pro aminopeptidase</fullName>
        <ecNumber evidence="4">3.4.11.9</ecNumber>
    </recommendedName>
    <alternativeName>
        <fullName evidence="11">Aminopeptidase P II</fullName>
    </alternativeName>
    <alternativeName>
        <fullName evidence="12">X-Pro aminopeptidase</fullName>
    </alternativeName>
</protein>
<evidence type="ECO:0000256" key="3">
    <source>
        <dbReference type="ARBA" id="ARBA00008766"/>
    </source>
</evidence>
<dbReference type="InterPro" id="IPR007865">
    <property type="entry name" value="Aminopep_P_N"/>
</dbReference>
<dbReference type="GO" id="GO:0005829">
    <property type="term" value="C:cytosol"/>
    <property type="evidence" value="ECO:0007669"/>
    <property type="project" value="TreeGrafter"/>
</dbReference>
<evidence type="ECO:0000256" key="8">
    <source>
        <dbReference type="ARBA" id="ARBA00023049"/>
    </source>
</evidence>
<dbReference type="GO" id="GO:0030145">
    <property type="term" value="F:manganese ion binding"/>
    <property type="evidence" value="ECO:0007669"/>
    <property type="project" value="InterPro"/>
</dbReference>
<organism evidence="15 16">
    <name type="scientific">Reinekea marinisedimentorum</name>
    <dbReference type="NCBI Taxonomy" id="230495"/>
    <lineage>
        <taxon>Bacteria</taxon>
        <taxon>Pseudomonadati</taxon>
        <taxon>Pseudomonadota</taxon>
        <taxon>Gammaproteobacteria</taxon>
        <taxon>Oceanospirillales</taxon>
        <taxon>Saccharospirillaceae</taxon>
        <taxon>Reinekea</taxon>
    </lineage>
</organism>
<dbReference type="Proteomes" id="UP000295793">
    <property type="component" value="Unassembled WGS sequence"/>
</dbReference>
<dbReference type="Gene3D" id="3.40.350.10">
    <property type="entry name" value="Creatinase/prolidase N-terminal domain"/>
    <property type="match status" value="1"/>
</dbReference>
<keyword evidence="5" id="KW-0645">Protease</keyword>
<dbReference type="PANTHER" id="PTHR43226:SF4">
    <property type="entry name" value="XAA-PRO AMINOPEPTIDASE 3"/>
    <property type="match status" value="1"/>
</dbReference>
<dbReference type="SUPFAM" id="SSF55920">
    <property type="entry name" value="Creatinase/aminopeptidase"/>
    <property type="match status" value="1"/>
</dbReference>
<dbReference type="InterPro" id="IPR001131">
    <property type="entry name" value="Peptidase_M24B_aminopep-P_CS"/>
</dbReference>
<evidence type="ECO:0000256" key="1">
    <source>
        <dbReference type="ARBA" id="ARBA00001424"/>
    </source>
</evidence>
<dbReference type="EC" id="3.4.11.9" evidence="4"/>
<gene>
    <name evidence="15" type="ORF">BCF53_10180</name>
</gene>
<evidence type="ECO:0000313" key="16">
    <source>
        <dbReference type="Proteomes" id="UP000295793"/>
    </source>
</evidence>
<dbReference type="Pfam" id="PF00557">
    <property type="entry name" value="Peptidase_M24"/>
    <property type="match status" value="1"/>
</dbReference>
<dbReference type="PROSITE" id="PS00491">
    <property type="entry name" value="PROLINE_PEPTIDASE"/>
    <property type="match status" value="1"/>
</dbReference>
<dbReference type="PANTHER" id="PTHR43226">
    <property type="entry name" value="XAA-PRO AMINOPEPTIDASE 3"/>
    <property type="match status" value="1"/>
</dbReference>
<comment type="cofactor">
    <cofactor evidence="2">
        <name>Mn(2+)</name>
        <dbReference type="ChEBI" id="CHEBI:29035"/>
    </cofactor>
</comment>
<comment type="caution">
    <text evidence="15">The sequence shown here is derived from an EMBL/GenBank/DDBJ whole genome shotgun (WGS) entry which is preliminary data.</text>
</comment>